<organism evidence="2">
    <name type="scientific">uncultured Thermomicrobiales bacterium</name>
    <dbReference type="NCBI Taxonomy" id="1645740"/>
    <lineage>
        <taxon>Bacteria</taxon>
        <taxon>Pseudomonadati</taxon>
        <taxon>Thermomicrobiota</taxon>
        <taxon>Thermomicrobia</taxon>
        <taxon>Thermomicrobiales</taxon>
        <taxon>environmental samples</taxon>
    </lineage>
</organism>
<sequence length="84" mass="8969">MRPHRGAVARRRDAAARPSSRRRATVIGRCHVGAEAGDGALEPNRATARQHGGGAVGGRAHGRAPLRTSRAFFAVTHARWPADR</sequence>
<feature type="region of interest" description="Disordered" evidence="1">
    <location>
        <begin position="1"/>
        <end position="23"/>
    </location>
</feature>
<dbReference type="AlphaFoldDB" id="A0A6J4V1Y0"/>
<dbReference type="EMBL" id="CADCWG010000183">
    <property type="protein sequence ID" value="CAA9563108.1"/>
    <property type="molecule type" value="Genomic_DNA"/>
</dbReference>
<evidence type="ECO:0000313" key="2">
    <source>
        <dbReference type="EMBL" id="CAA9563108.1"/>
    </source>
</evidence>
<protein>
    <submittedName>
        <fullName evidence="2">Uncharacterized protein</fullName>
    </submittedName>
</protein>
<feature type="region of interest" description="Disordered" evidence="1">
    <location>
        <begin position="36"/>
        <end position="63"/>
    </location>
</feature>
<accession>A0A6J4V1Y0</accession>
<gene>
    <name evidence="2" type="ORF">AVDCRST_MAG49-2672</name>
</gene>
<evidence type="ECO:0000256" key="1">
    <source>
        <dbReference type="SAM" id="MobiDB-lite"/>
    </source>
</evidence>
<reference evidence="2" key="1">
    <citation type="submission" date="2020-02" db="EMBL/GenBank/DDBJ databases">
        <authorList>
            <person name="Meier V. D."/>
        </authorList>
    </citation>
    <scope>NUCLEOTIDE SEQUENCE</scope>
    <source>
        <strain evidence="2">AVDCRST_MAG49</strain>
    </source>
</reference>
<proteinExistence type="predicted"/>
<name>A0A6J4V1Y0_9BACT</name>